<accession>A0A6J6Z246</accession>
<evidence type="ECO:0000313" key="1">
    <source>
        <dbReference type="EMBL" id="CAB4815930.1"/>
    </source>
</evidence>
<protein>
    <submittedName>
        <fullName evidence="1">Unannotated protein</fullName>
    </submittedName>
</protein>
<sequence length="64" mass="6737">MMLARFDDAVCAASVNQKSPTDLSEFVRPAPEPDAAYVYECPEAVANGALHASTRSAGNEAPEP</sequence>
<dbReference type="AlphaFoldDB" id="A0A6J6Z246"/>
<name>A0A6J6Z246_9ZZZZ</name>
<gene>
    <name evidence="1" type="ORF">UFOPK3119_00674</name>
</gene>
<proteinExistence type="predicted"/>
<dbReference type="EMBL" id="CAFAAX010000078">
    <property type="protein sequence ID" value="CAB4815930.1"/>
    <property type="molecule type" value="Genomic_DNA"/>
</dbReference>
<reference evidence="1" key="1">
    <citation type="submission" date="2020-05" db="EMBL/GenBank/DDBJ databases">
        <authorList>
            <person name="Chiriac C."/>
            <person name="Salcher M."/>
            <person name="Ghai R."/>
            <person name="Kavagutti S V."/>
        </authorList>
    </citation>
    <scope>NUCLEOTIDE SEQUENCE</scope>
</reference>
<organism evidence="1">
    <name type="scientific">freshwater metagenome</name>
    <dbReference type="NCBI Taxonomy" id="449393"/>
    <lineage>
        <taxon>unclassified sequences</taxon>
        <taxon>metagenomes</taxon>
        <taxon>ecological metagenomes</taxon>
    </lineage>
</organism>